<dbReference type="EMBL" id="JBAWSY010000001">
    <property type="protein sequence ID" value="MEI4768151.1"/>
    <property type="molecule type" value="Genomic_DNA"/>
</dbReference>
<dbReference type="SUPFAM" id="SSF53822">
    <property type="entry name" value="Periplasmic binding protein-like I"/>
    <property type="match status" value="1"/>
</dbReference>
<dbReference type="CDD" id="cd01392">
    <property type="entry name" value="HTH_LacI"/>
    <property type="match status" value="1"/>
</dbReference>
<dbReference type="PANTHER" id="PTHR30146:SF109">
    <property type="entry name" value="HTH-TYPE TRANSCRIPTIONAL REGULATOR GALS"/>
    <property type="match status" value="1"/>
</dbReference>
<evidence type="ECO:0000256" key="2">
    <source>
        <dbReference type="ARBA" id="ARBA00023125"/>
    </source>
</evidence>
<proteinExistence type="predicted"/>
<sequence length="348" mass="38728">MAITIKDVAKLANVAPSTVSRVIANSPRISENTKKRVREAMEELGYHPNFIARSLASQSTKVIGIVLPHSSGVFFQNPFFAEVIHGLSEGAREKHYALQMTTGKTEDELYQGVMQMVQGGRVDGIILLYSRIDDKILSYLKDRNFPFVVIGKPFESVEQITHVDNDNYLAAKEATEYMINLGHKKIGFIGGSPSLTVTIDRLNGYKEALKNSKIKLNENYIIHEEFHREGGQDAVMALLRRSIPPTALIVTDDLMALGVVNSLTEMQIDIPNEVSIISFNNALFAEMSRPPLTSIDIHIVELGYQAARSLIQLLENENEPVKRIIIPHHLVVRHSCASPSILISSDIE</sequence>
<keyword evidence="3" id="KW-0804">Transcription</keyword>
<gene>
    <name evidence="5" type="ORF">WAX74_00570</name>
</gene>
<dbReference type="Gene3D" id="1.10.260.40">
    <property type="entry name" value="lambda repressor-like DNA-binding domains"/>
    <property type="match status" value="1"/>
</dbReference>
<evidence type="ECO:0000256" key="3">
    <source>
        <dbReference type="ARBA" id="ARBA00023163"/>
    </source>
</evidence>
<dbReference type="SMART" id="SM00354">
    <property type="entry name" value="HTH_LACI"/>
    <property type="match status" value="1"/>
</dbReference>
<dbReference type="InterPro" id="IPR000843">
    <property type="entry name" value="HTH_LacI"/>
</dbReference>
<protein>
    <submittedName>
        <fullName evidence="5">LacI family DNA-binding transcriptional regulator</fullName>
    </submittedName>
</protein>
<reference evidence="5 6" key="1">
    <citation type="submission" date="2024-01" db="EMBL/GenBank/DDBJ databases">
        <title>Seven novel Bacillus-like species.</title>
        <authorList>
            <person name="Liu G."/>
        </authorList>
    </citation>
    <scope>NUCLEOTIDE SEQUENCE [LARGE SCALE GENOMIC DNA]</scope>
    <source>
        <strain evidence="5 6">FJAT-51614</strain>
    </source>
</reference>
<evidence type="ECO:0000313" key="6">
    <source>
        <dbReference type="Proteomes" id="UP001364890"/>
    </source>
</evidence>
<dbReference type="InterPro" id="IPR028082">
    <property type="entry name" value="Peripla_BP_I"/>
</dbReference>
<evidence type="ECO:0000313" key="5">
    <source>
        <dbReference type="EMBL" id="MEI4768151.1"/>
    </source>
</evidence>
<dbReference type="Gene3D" id="3.40.50.2300">
    <property type="match status" value="2"/>
</dbReference>
<dbReference type="Proteomes" id="UP001364890">
    <property type="component" value="Unassembled WGS sequence"/>
</dbReference>
<dbReference type="InterPro" id="IPR010982">
    <property type="entry name" value="Lambda_DNA-bd_dom_sf"/>
</dbReference>
<dbReference type="PANTHER" id="PTHR30146">
    <property type="entry name" value="LACI-RELATED TRANSCRIPTIONAL REPRESSOR"/>
    <property type="match status" value="1"/>
</dbReference>
<comment type="caution">
    <text evidence="5">The sequence shown here is derived from an EMBL/GenBank/DDBJ whole genome shotgun (WGS) entry which is preliminary data.</text>
</comment>
<accession>A0ABU8EZG5</accession>
<organism evidence="5 6">
    <name type="scientific">Psychrobacillus mangrovi</name>
    <dbReference type="NCBI Taxonomy" id="3117745"/>
    <lineage>
        <taxon>Bacteria</taxon>
        <taxon>Bacillati</taxon>
        <taxon>Bacillota</taxon>
        <taxon>Bacilli</taxon>
        <taxon>Bacillales</taxon>
        <taxon>Bacillaceae</taxon>
        <taxon>Psychrobacillus</taxon>
    </lineage>
</organism>
<evidence type="ECO:0000256" key="1">
    <source>
        <dbReference type="ARBA" id="ARBA00023015"/>
    </source>
</evidence>
<dbReference type="CDD" id="cd06294">
    <property type="entry name" value="PBP1_MalR-like"/>
    <property type="match status" value="1"/>
</dbReference>
<feature type="domain" description="HTH lacI-type" evidence="4">
    <location>
        <begin position="3"/>
        <end position="57"/>
    </location>
</feature>
<dbReference type="InterPro" id="IPR046335">
    <property type="entry name" value="LacI/GalR-like_sensor"/>
</dbReference>
<dbReference type="Pfam" id="PF00356">
    <property type="entry name" value="LacI"/>
    <property type="match status" value="1"/>
</dbReference>
<dbReference type="Pfam" id="PF13377">
    <property type="entry name" value="Peripla_BP_3"/>
    <property type="match status" value="1"/>
</dbReference>
<dbReference type="RefSeq" id="WP_336495709.1">
    <property type="nucleotide sequence ID" value="NZ_JBAWSY010000001.1"/>
</dbReference>
<keyword evidence="2 5" id="KW-0238">DNA-binding</keyword>
<evidence type="ECO:0000259" key="4">
    <source>
        <dbReference type="PROSITE" id="PS50932"/>
    </source>
</evidence>
<keyword evidence="1" id="KW-0805">Transcription regulation</keyword>
<keyword evidence="6" id="KW-1185">Reference proteome</keyword>
<dbReference type="GO" id="GO:0003677">
    <property type="term" value="F:DNA binding"/>
    <property type="evidence" value="ECO:0007669"/>
    <property type="project" value="UniProtKB-KW"/>
</dbReference>
<dbReference type="SUPFAM" id="SSF47413">
    <property type="entry name" value="lambda repressor-like DNA-binding domains"/>
    <property type="match status" value="1"/>
</dbReference>
<name>A0ABU8EZG5_9BACI</name>
<dbReference type="PROSITE" id="PS50932">
    <property type="entry name" value="HTH_LACI_2"/>
    <property type="match status" value="1"/>
</dbReference>